<dbReference type="PROSITE" id="PS50812">
    <property type="entry name" value="PWWP"/>
    <property type="match status" value="1"/>
</dbReference>
<dbReference type="SUPFAM" id="SSF63748">
    <property type="entry name" value="Tudor/PWWP/MBT"/>
    <property type="match status" value="1"/>
</dbReference>
<feature type="region of interest" description="Disordered" evidence="1">
    <location>
        <begin position="540"/>
        <end position="582"/>
    </location>
</feature>
<name>A0AAN8WAA9_9MAGN</name>
<dbReference type="Pfam" id="PF00855">
    <property type="entry name" value="PWWP"/>
    <property type="match status" value="1"/>
</dbReference>
<dbReference type="EMBL" id="JBAMMX010000004">
    <property type="protein sequence ID" value="KAK6942868.1"/>
    <property type="molecule type" value="Genomic_DNA"/>
</dbReference>
<feature type="region of interest" description="Disordered" evidence="1">
    <location>
        <begin position="500"/>
        <end position="524"/>
    </location>
</feature>
<dbReference type="SMART" id="SM00293">
    <property type="entry name" value="PWWP"/>
    <property type="match status" value="1"/>
</dbReference>
<feature type="compositionally biased region" description="Basic and acidic residues" evidence="1">
    <location>
        <begin position="510"/>
        <end position="524"/>
    </location>
</feature>
<proteinExistence type="predicted"/>
<reference evidence="3 4" key="1">
    <citation type="submission" date="2023-12" db="EMBL/GenBank/DDBJ databases">
        <title>A high-quality genome assembly for Dillenia turbinata (Dilleniales).</title>
        <authorList>
            <person name="Chanderbali A."/>
        </authorList>
    </citation>
    <scope>NUCLEOTIDE SEQUENCE [LARGE SCALE GENOMIC DNA]</scope>
    <source>
        <strain evidence="3">LSX21</strain>
        <tissue evidence="3">Leaf</tissue>
    </source>
</reference>
<evidence type="ECO:0000313" key="3">
    <source>
        <dbReference type="EMBL" id="KAK6942868.1"/>
    </source>
</evidence>
<feature type="region of interest" description="Disordered" evidence="1">
    <location>
        <begin position="27"/>
        <end position="46"/>
    </location>
</feature>
<organism evidence="3 4">
    <name type="scientific">Dillenia turbinata</name>
    <dbReference type="NCBI Taxonomy" id="194707"/>
    <lineage>
        <taxon>Eukaryota</taxon>
        <taxon>Viridiplantae</taxon>
        <taxon>Streptophyta</taxon>
        <taxon>Embryophyta</taxon>
        <taxon>Tracheophyta</taxon>
        <taxon>Spermatophyta</taxon>
        <taxon>Magnoliopsida</taxon>
        <taxon>eudicotyledons</taxon>
        <taxon>Gunneridae</taxon>
        <taxon>Pentapetalae</taxon>
        <taxon>Dilleniales</taxon>
        <taxon>Dilleniaceae</taxon>
        <taxon>Dillenia</taxon>
    </lineage>
</organism>
<evidence type="ECO:0000313" key="4">
    <source>
        <dbReference type="Proteomes" id="UP001370490"/>
    </source>
</evidence>
<dbReference type="AlphaFoldDB" id="A0AAN8WAA9"/>
<gene>
    <name evidence="3" type="ORF">RJ641_028245</name>
</gene>
<keyword evidence="4" id="KW-1185">Reference proteome</keyword>
<feature type="compositionally biased region" description="Polar residues" evidence="1">
    <location>
        <begin position="37"/>
        <end position="46"/>
    </location>
</feature>
<dbReference type="CDD" id="cd05162">
    <property type="entry name" value="PWWP"/>
    <property type="match status" value="1"/>
</dbReference>
<dbReference type="PANTHER" id="PTHR42851:SF19">
    <property type="entry name" value="PWWP DOMAIN-CONTAINING PROTEIN 2-RELATED"/>
    <property type="match status" value="1"/>
</dbReference>
<comment type="caution">
    <text evidence="3">The sequence shown here is derived from an EMBL/GenBank/DDBJ whole genome shotgun (WGS) entry which is preliminary data.</text>
</comment>
<feature type="domain" description="PWWP" evidence="2">
    <location>
        <begin position="82"/>
        <end position="143"/>
    </location>
</feature>
<dbReference type="Proteomes" id="UP001370490">
    <property type="component" value="Unassembled WGS sequence"/>
</dbReference>
<dbReference type="Gene3D" id="2.30.30.140">
    <property type="match status" value="1"/>
</dbReference>
<evidence type="ECO:0000259" key="2">
    <source>
        <dbReference type="PROSITE" id="PS50812"/>
    </source>
</evidence>
<dbReference type="InterPro" id="IPR000313">
    <property type="entry name" value="PWWP_dom"/>
</dbReference>
<accession>A0AAN8WAA9</accession>
<dbReference type="GO" id="GO:0003676">
    <property type="term" value="F:nucleic acid binding"/>
    <property type="evidence" value="ECO:0007669"/>
    <property type="project" value="InterPro"/>
</dbReference>
<protein>
    <submittedName>
        <fullName evidence="3">PWWP domain</fullName>
    </submittedName>
</protein>
<feature type="region of interest" description="Disordered" evidence="1">
    <location>
        <begin position="408"/>
        <end position="427"/>
    </location>
</feature>
<evidence type="ECO:0000256" key="1">
    <source>
        <dbReference type="SAM" id="MobiDB-lite"/>
    </source>
</evidence>
<feature type="region of interest" description="Disordered" evidence="1">
    <location>
        <begin position="692"/>
        <end position="716"/>
    </location>
</feature>
<dbReference type="SUPFAM" id="SSF54928">
    <property type="entry name" value="RNA-binding domain, RBD"/>
    <property type="match status" value="1"/>
</dbReference>
<dbReference type="PANTHER" id="PTHR42851">
    <property type="entry name" value="ALDOLASE-RELATED"/>
    <property type="match status" value="1"/>
</dbReference>
<dbReference type="InterPro" id="IPR053063">
    <property type="entry name" value="PWWP_domain_containing_PDP"/>
</dbReference>
<sequence>MGSSEMIMESSDDGFGVVVSHLESGEMERENGGSDVGNVSRNSNIPSLAGKYNKENEYQNGFKNGRIKSQSKGLGKDHEFCVSDLVWGKVRSHPWWPGQIIDPADASRKALKCRKDDSYLVAYFWDHTFAWNKASRLKPFRMHFSDMERQTNLEAFCNAVDCALDEISRRVEFGLACHCIGEDVYAEIKTQTFGNSGIKKESSRRDGIDRYSSADSFEPAKLVDFVQTFAQSPNSTCDTLNLVVAKAQVLSFYRWKGCPHPPYFPSFAGLLEDDVVIAVGEMKDCTESVECATCDNDEPIPTANRKVGRKRKHISGNSASPNKKERSLSLSDLMMRNGSDVSVGVGQSEGEDERKQAKVADHMHDNKTLEKGKPSASLGSVDSAKRAIRIGESIRRIANRLTALTPPPLKQGAMVSQKDVHDDKSQIGRNKPRIISSIRISKRGRKPNFMKWSPDELLSQLCVIATDPMESYDFLNPVQRFFMNFRNSISSTDFAIERLGKPPEKVSGSELEKKSAETSEPEDMKDSNWIGRMMVKGAPENQPLFDVDDGGGDSQRDAPGDKSMLTEESEMNGQSNLNLGLKDQTADADVVMNIEKLENKNDETCEDAASPTALILSFTDLDSVPSIENLNQIFSRYGPLNDSETEVLKKSSSAKVIFKSRTDAETAFSSTGKFSIFGPSLVSYRLKFAFSNQRGASSRAAKRGRHSRTAAEGNTN</sequence>
<dbReference type="InterPro" id="IPR035979">
    <property type="entry name" value="RBD_domain_sf"/>
</dbReference>
<feature type="region of interest" description="Disordered" evidence="1">
    <location>
        <begin position="296"/>
        <end position="359"/>
    </location>
</feature>